<feature type="region of interest" description="Disordered" evidence="1">
    <location>
        <begin position="107"/>
        <end position="177"/>
    </location>
</feature>
<keyword evidence="2" id="KW-0732">Signal</keyword>
<feature type="compositionally biased region" description="Low complexity" evidence="1">
    <location>
        <begin position="216"/>
        <end position="237"/>
    </location>
</feature>
<dbReference type="EMBL" id="GFPF01001828">
    <property type="protein sequence ID" value="MAA12974.1"/>
    <property type="molecule type" value="Transcribed_RNA"/>
</dbReference>
<dbReference type="AlphaFoldDB" id="A0A224YG78"/>
<feature type="region of interest" description="Disordered" evidence="1">
    <location>
        <begin position="373"/>
        <end position="409"/>
    </location>
</feature>
<name>A0A224YG78_9ACAR</name>
<proteinExistence type="predicted"/>
<feature type="compositionally biased region" description="Low complexity" evidence="1">
    <location>
        <begin position="149"/>
        <end position="172"/>
    </location>
</feature>
<organism evidence="3">
    <name type="scientific">Rhipicephalus zambeziensis</name>
    <dbReference type="NCBI Taxonomy" id="60191"/>
    <lineage>
        <taxon>Eukaryota</taxon>
        <taxon>Metazoa</taxon>
        <taxon>Ecdysozoa</taxon>
        <taxon>Arthropoda</taxon>
        <taxon>Chelicerata</taxon>
        <taxon>Arachnida</taxon>
        <taxon>Acari</taxon>
        <taxon>Parasitiformes</taxon>
        <taxon>Ixodida</taxon>
        <taxon>Ixodoidea</taxon>
        <taxon>Ixodidae</taxon>
        <taxon>Rhipicephalinae</taxon>
        <taxon>Rhipicephalus</taxon>
        <taxon>Rhipicephalus</taxon>
    </lineage>
</organism>
<evidence type="ECO:0008006" key="4">
    <source>
        <dbReference type="Google" id="ProtNLM"/>
    </source>
</evidence>
<protein>
    <recommendedName>
        <fullName evidence="4">TIL domain containing protein</fullName>
    </recommendedName>
</protein>
<sequence>MKARPLLVFLATCAVVTDGFPAGGIKTGTQPGGSALPGVLLPGPESQVPGLPPAIPPKIPVSLTVAPGRGLSEGARGTGLFLGGDHSLAGPGGAAVDSRGAVLGGQGAAAMGTGGRGPGEAGPSGLGRRRTGSSAAGMPDAGAFDDSSRLSLGLGLPSGPAASNGASGRGTVARGGAGRSAPAILLTSEQRAQVSHGIGGSLQGASRSSPLEVSQGSNSNGILSSSGSLPGESLEGIRQPGTSLGLLRTPHGTGPSLPFPTGAVSTGSAATPALAMPTSMTATGIPVDGGVPRSQSASVVAPLSTTHGTGKHSRMTGAALATLPGPPSGTLVTLPSLGPGTAGPVVRIAVAQGPSPTPSQGPLSPVQGVIPSLTSRAAHPGSSVPVVSEVAPGGPATTGIPSKDSAVKH</sequence>
<feature type="signal peptide" evidence="2">
    <location>
        <begin position="1"/>
        <end position="19"/>
    </location>
</feature>
<evidence type="ECO:0000313" key="3">
    <source>
        <dbReference type="EMBL" id="MAA12974.1"/>
    </source>
</evidence>
<feature type="region of interest" description="Disordered" evidence="1">
    <location>
        <begin position="195"/>
        <end position="248"/>
    </location>
</feature>
<reference evidence="3" key="1">
    <citation type="journal article" date="2017" name="Parasit. Vectors">
        <title>Sialotranscriptomics of Rhipicephalus zambeziensis reveals intricate expression profiles of secretory proteins and suggests tight temporal transcriptional regulation during blood-feeding.</title>
        <authorList>
            <person name="de Castro M.H."/>
            <person name="de Klerk D."/>
            <person name="Pienaar R."/>
            <person name="Rees D.J.G."/>
            <person name="Mans B.J."/>
        </authorList>
    </citation>
    <scope>NUCLEOTIDE SEQUENCE</scope>
    <source>
        <tissue evidence="3">Salivary glands</tissue>
    </source>
</reference>
<evidence type="ECO:0000256" key="1">
    <source>
        <dbReference type="SAM" id="MobiDB-lite"/>
    </source>
</evidence>
<feature type="compositionally biased region" description="Gly residues" evidence="1">
    <location>
        <begin position="107"/>
        <end position="125"/>
    </location>
</feature>
<evidence type="ECO:0000256" key="2">
    <source>
        <dbReference type="SAM" id="SignalP"/>
    </source>
</evidence>
<accession>A0A224YG78</accession>
<feature type="chain" id="PRO_5012397961" description="TIL domain containing protein" evidence="2">
    <location>
        <begin position="20"/>
        <end position="409"/>
    </location>
</feature>
<feature type="compositionally biased region" description="Polar residues" evidence="1">
    <location>
        <begin position="203"/>
        <end position="215"/>
    </location>
</feature>